<dbReference type="Proteomes" id="UP000823941">
    <property type="component" value="Chromosome 3"/>
</dbReference>
<name>A0ABQ7R4V6_PLUXY</name>
<comment type="caution">
    <text evidence="1">The sequence shown here is derived from an EMBL/GenBank/DDBJ whole genome shotgun (WGS) entry which is preliminary data.</text>
</comment>
<sequence>MLNYPPSPYLDVDDERRVVNTKKVVYSRRPWYAPAIDPAEAIRRHYNLPG</sequence>
<keyword evidence="2" id="KW-1185">Reference proteome</keyword>
<evidence type="ECO:0000313" key="1">
    <source>
        <dbReference type="EMBL" id="KAG7312336.1"/>
    </source>
</evidence>
<accession>A0ABQ7R4V6</accession>
<protein>
    <submittedName>
        <fullName evidence="1">Uncharacterized protein</fullName>
    </submittedName>
</protein>
<dbReference type="EMBL" id="JAHIBW010000003">
    <property type="protein sequence ID" value="KAG7312336.1"/>
    <property type="molecule type" value="Genomic_DNA"/>
</dbReference>
<proteinExistence type="predicted"/>
<organism evidence="1 2">
    <name type="scientific">Plutella xylostella</name>
    <name type="common">Diamondback moth</name>
    <name type="synonym">Plutella maculipennis</name>
    <dbReference type="NCBI Taxonomy" id="51655"/>
    <lineage>
        <taxon>Eukaryota</taxon>
        <taxon>Metazoa</taxon>
        <taxon>Ecdysozoa</taxon>
        <taxon>Arthropoda</taxon>
        <taxon>Hexapoda</taxon>
        <taxon>Insecta</taxon>
        <taxon>Pterygota</taxon>
        <taxon>Neoptera</taxon>
        <taxon>Endopterygota</taxon>
        <taxon>Lepidoptera</taxon>
        <taxon>Glossata</taxon>
        <taxon>Ditrysia</taxon>
        <taxon>Yponomeutoidea</taxon>
        <taxon>Plutellidae</taxon>
        <taxon>Plutella</taxon>
    </lineage>
</organism>
<gene>
    <name evidence="1" type="ORF">JYU34_001821</name>
</gene>
<reference evidence="1 2" key="1">
    <citation type="submission" date="2021-06" db="EMBL/GenBank/DDBJ databases">
        <title>A haploid diamondback moth (Plutella xylostella L.) genome assembly resolves 31 chromosomes and identifies a diamide resistance mutation.</title>
        <authorList>
            <person name="Ward C.M."/>
            <person name="Perry K.D."/>
            <person name="Baker G."/>
            <person name="Powis K."/>
            <person name="Heckel D.G."/>
            <person name="Baxter S.W."/>
        </authorList>
    </citation>
    <scope>NUCLEOTIDE SEQUENCE [LARGE SCALE GENOMIC DNA]</scope>
    <source>
        <strain evidence="1 2">LV</strain>
        <tissue evidence="1">Single pupa</tissue>
    </source>
</reference>
<evidence type="ECO:0000313" key="2">
    <source>
        <dbReference type="Proteomes" id="UP000823941"/>
    </source>
</evidence>